<reference evidence="2" key="1">
    <citation type="journal article" date="2019" name="Int. J. Syst. Evol. Microbiol.">
        <title>The Global Catalogue of Microorganisms (GCM) 10K type strain sequencing project: providing services to taxonomists for standard genome sequencing and annotation.</title>
        <authorList>
            <consortium name="The Broad Institute Genomics Platform"/>
            <consortium name="The Broad Institute Genome Sequencing Center for Infectious Disease"/>
            <person name="Wu L."/>
            <person name="Ma J."/>
        </authorList>
    </citation>
    <scope>NUCLEOTIDE SEQUENCE [LARGE SCALE GENOMIC DNA]</scope>
    <source>
        <strain evidence="2">CCUG 55608</strain>
    </source>
</reference>
<comment type="caution">
    <text evidence="1">The sequence shown here is derived from an EMBL/GenBank/DDBJ whole genome shotgun (WGS) entry which is preliminary data.</text>
</comment>
<sequence length="73" mass="8453">MLQRHHGELLYRVRPPASSVVATTLGYPYEIHLVTFATRADFEAYRDDPERQRHLSLKDQSIERVLFIEGAAL</sequence>
<keyword evidence="2" id="KW-1185">Reference proteome</keyword>
<dbReference type="EMBL" id="JBHTLP010000024">
    <property type="protein sequence ID" value="MFD1145200.1"/>
    <property type="molecule type" value="Genomic_DNA"/>
</dbReference>
<dbReference type="Proteomes" id="UP001597116">
    <property type="component" value="Unassembled WGS sequence"/>
</dbReference>
<gene>
    <name evidence="1" type="ORF">ACFQ4C_28980</name>
</gene>
<protein>
    <submittedName>
        <fullName evidence="1">DUF1330 domain-containing protein</fullName>
    </submittedName>
</protein>
<evidence type="ECO:0000313" key="1">
    <source>
        <dbReference type="EMBL" id="MFD1145200.1"/>
    </source>
</evidence>
<name>A0ABW3QHS8_9BACT</name>
<proteinExistence type="predicted"/>
<evidence type="ECO:0000313" key="2">
    <source>
        <dbReference type="Proteomes" id="UP001597116"/>
    </source>
</evidence>
<organism evidence="1 2">
    <name type="scientific">Larkinella insperata</name>
    <dbReference type="NCBI Taxonomy" id="332158"/>
    <lineage>
        <taxon>Bacteria</taxon>
        <taxon>Pseudomonadati</taxon>
        <taxon>Bacteroidota</taxon>
        <taxon>Cytophagia</taxon>
        <taxon>Cytophagales</taxon>
        <taxon>Spirosomataceae</taxon>
        <taxon>Larkinella</taxon>
    </lineage>
</organism>
<dbReference type="RefSeq" id="WP_265988419.1">
    <property type="nucleotide sequence ID" value="NZ_CP110973.1"/>
</dbReference>
<accession>A0ABW3QHS8</accession>